<reference evidence="2 3" key="1">
    <citation type="journal article" date="2012" name="Nat. Commun.">
        <title>A multi-omic map of the lipid-producing yeast Rhodosporidium toruloides.</title>
        <authorList>
            <person name="Zhu Z."/>
            <person name="Zhang S."/>
            <person name="Liu H."/>
            <person name="Shen H."/>
            <person name="Lin X."/>
            <person name="Yang F."/>
            <person name="Zhou Y.J."/>
            <person name="Jin G."/>
            <person name="Ye M."/>
            <person name="Zou H."/>
            <person name="Zou H."/>
            <person name="Zhao Z.K."/>
        </authorList>
    </citation>
    <scope>NUCLEOTIDE SEQUENCE [LARGE SCALE GENOMIC DNA]</scope>
    <source>
        <strain evidence="2 3">NP11</strain>
    </source>
</reference>
<feature type="region of interest" description="Disordered" evidence="1">
    <location>
        <begin position="1"/>
        <end position="27"/>
    </location>
</feature>
<dbReference type="RefSeq" id="XP_016272287.1">
    <property type="nucleotide sequence ID" value="XM_016415717.1"/>
</dbReference>
<evidence type="ECO:0000313" key="3">
    <source>
        <dbReference type="Proteomes" id="UP000016926"/>
    </source>
</evidence>
<dbReference type="GeneID" id="27366052"/>
<feature type="compositionally biased region" description="Low complexity" evidence="1">
    <location>
        <begin position="1214"/>
        <end position="1225"/>
    </location>
</feature>
<feature type="region of interest" description="Disordered" evidence="1">
    <location>
        <begin position="1022"/>
        <end position="1182"/>
    </location>
</feature>
<dbReference type="EMBL" id="KB722657">
    <property type="protein sequence ID" value="EMS21168.1"/>
    <property type="molecule type" value="Genomic_DNA"/>
</dbReference>
<gene>
    <name evidence="2" type="ORF">RHTO_02039</name>
</gene>
<organism evidence="2 3">
    <name type="scientific">Rhodotorula toruloides (strain NP11)</name>
    <name type="common">Yeast</name>
    <name type="synonym">Rhodosporidium toruloides</name>
    <dbReference type="NCBI Taxonomy" id="1130832"/>
    <lineage>
        <taxon>Eukaryota</taxon>
        <taxon>Fungi</taxon>
        <taxon>Dikarya</taxon>
        <taxon>Basidiomycota</taxon>
        <taxon>Pucciniomycotina</taxon>
        <taxon>Microbotryomycetes</taxon>
        <taxon>Sporidiobolales</taxon>
        <taxon>Sporidiobolaceae</taxon>
        <taxon>Rhodotorula</taxon>
    </lineage>
</organism>
<dbReference type="Proteomes" id="UP000016926">
    <property type="component" value="Unassembled WGS sequence"/>
</dbReference>
<feature type="compositionally biased region" description="Basic and acidic residues" evidence="1">
    <location>
        <begin position="94"/>
        <end position="103"/>
    </location>
</feature>
<feature type="region of interest" description="Disordered" evidence="1">
    <location>
        <begin position="1214"/>
        <end position="1243"/>
    </location>
</feature>
<feature type="compositionally biased region" description="Acidic residues" evidence="1">
    <location>
        <begin position="1090"/>
        <end position="1126"/>
    </location>
</feature>
<accession>M7XLV8</accession>
<protein>
    <submittedName>
        <fullName evidence="2">Uncharacterized protein</fullName>
    </submittedName>
</protein>
<keyword evidence="3" id="KW-1185">Reference proteome</keyword>
<evidence type="ECO:0000313" key="2">
    <source>
        <dbReference type="EMBL" id="EMS21168.1"/>
    </source>
</evidence>
<name>M7XLV8_RHOT1</name>
<feature type="region of interest" description="Disordered" evidence="1">
    <location>
        <begin position="60"/>
        <end position="107"/>
    </location>
</feature>
<feature type="compositionally biased region" description="Basic and acidic residues" evidence="1">
    <location>
        <begin position="1057"/>
        <end position="1067"/>
    </location>
</feature>
<feature type="region of interest" description="Disordered" evidence="1">
    <location>
        <begin position="473"/>
        <end position="517"/>
    </location>
</feature>
<dbReference type="HOGENOM" id="CLU_233235_0_0_1"/>
<evidence type="ECO:0000256" key="1">
    <source>
        <dbReference type="SAM" id="MobiDB-lite"/>
    </source>
</evidence>
<feature type="compositionally biased region" description="Acidic residues" evidence="1">
    <location>
        <begin position="75"/>
        <end position="84"/>
    </location>
</feature>
<proteinExistence type="predicted"/>
<feature type="compositionally biased region" description="Acidic residues" evidence="1">
    <location>
        <begin position="1166"/>
        <end position="1176"/>
    </location>
</feature>
<sequence length="2043" mass="223554">MQLLRCGAAPPWPPGRRERRACTSRGSPRPIELCDWPNFIASTLCSLLNMAIHADETQRMLDDPDGTYDPGGLDEGTDYDDAFDDAPRPSAQVKEPKPPKERLPGSQGVRNAFNKGAYLPCPPPSLPRHRRARRPKHTEGLFPTTPAHLTFFTPSAYWEYARTTPIEQSQRLGCCSRENSACSRRLALLFAHSKQEWLDSFPLGHERYQIALIPNMKWWRDFEKQRCDGSEVQDAAFPSGDDWDTTTHQHPSVERRLRHWRRIRPNSIILVANATAVSHFRTWSGVLADDLIGTLEGILAAIGDKSKRAELETRVRSIPTDHASLIDYVHTDVTNIGDDPSAPPDQCYLDLLDLFSSGNGKGKQSHTIGPTKPEVGTGFLQGSALLSKPDASSFGTRLRARGIPQERWDNLYSMLQTMTGEVNERVGIIAGYVFRVVLLPEELEALEARHQANGTLTGGDPLNFFTTTLQINHSPLSAPTRPPRHASPTPGSAVDATQPSPDGTDGSPAAATPVDDGRRHLEVTIGVRFGAPHSDHGDEVFGWTLLLDFSKLPPGSHPGCFFDFRLGTFCEFEPYRRLVYFFPGVAPHVGSAPRLPPASYANPSWARSTRSVGVAYPSSMAFLSPPPLATDCRSLHEVFELATSTPSAAPPLLARGEGAASFGSTRNVAYILTLLHAQREVRALVRDYLTRHVVLATLPHPMAPEHLRAWHDWAKNSGHLVKAVQRAEEIDCWNGIVRRKALEHKLDSTRRRSLRTLEEQLHLADSLHLPSHSLHELGAEYLASRGLVRNEKGKAYVRSRIPPLPPLPPALFALSFDIVSPFRGVWDPSEFEGVNFVSSDALKPTKAEEALARQHAIGRPDEWRNAMSWLLGFFRRWSEWTEDEFGARDRFVAAVQEALANGKSLSARDVRLLSQRARGEMAEQVPDTLTIGEQMDFSKVVVQDDQEDDPSFSLGPNGASVPQSALLIIPQPPRPAVVASAKKLNEIAAAEASSGDDSSSSDIDMLDKFDQALLALAASPVASTSASAGAKRLVSPALDEPPAKRTRSSTEPCASAKEVHSLDERTGVKVGVTAEDGGGGEQASERHENEGDEENDGDDEEEENEDEDHPDEADDEGGDQDQDEEDDGHKNGVRRSLRQAAAAKTAPESAHKTAKKPVARDYSSASDEENDIEGGQDDPHAAMIPAGFEKFFSLANGDAPSLVTLGGKHKAKASARIARSAQQKATTAGKEAAQQKSSEGEPPVLDLVRTAADDADEPILRTPADAAAIKQYLSRAITDGVDELDPAHFQTAINNVTSAPVPLEEEHLMILSDDDSSIIALASTLTPSAPRRSRATSLAADLAAASLVARCRLALADAETGRFVAETLWPWILADLDKTRWDELPSGATGDWGAGSQRWERVKGAARDMATRSTMTSSSRRRKVVQDNSGVMALPFLVDSADGQVEYCVLRARGVQVKRGNEGRMRSVVGDILFRFLLAHSVLSPEARLALPAPVGTADRATVLDPAAAVVDKELSLVIKSAFLAATLLHGLQSPCIFLLPPILDIIRFPQSWKTDERAARTHARSALDATTSPAWRHAIAHLSQEQDVLSSIDKLYDALPSSLRQTLAPFQHEPLPSITFPPWRLLQAVTIRPAEPYTFDAFLRQLLVNDSAIARPSIRLNLPAPDERPRISVLKGSWPGRPTKVAKVKAEAEELNYGEEQRWFAFYMREWSIAMGIIPDDSATWCKDVTALEGFRKLVKATPDKFCPFREHVPARRIFNFSQTTPIAQQAISLALGRSCLIGSHPQVLQDIAQSHPNGWATIEEWEEWMARPDVAQAIAEGRLGNSRAYGTAVGQIGFGKTYLKRFADFFRYIPDFVQTLQAAREGDKPAPFLRALDILTKLKKRGSGNKQLVGLQGEIIALVFLGDLSKIGLVAPPSADDIYAAACTFSIGGRAGLARIGFEQAYGSRALGMLHGVLNGAPEDGGPPVEFVQGCAKLGIDLDELVGEHASCKFTRGDLDKVRLDSWWHDAPQLFNLDARVWRLGREAQGGSWPEEEMLVL</sequence>